<dbReference type="EMBL" id="FO203431">
    <property type="protein sequence ID" value="CCH87743.1"/>
    <property type="molecule type" value="Genomic_DNA"/>
</dbReference>
<dbReference type="InterPro" id="IPR029063">
    <property type="entry name" value="SAM-dependent_MTases_sf"/>
</dbReference>
<dbReference type="OMA" id="LWKDLYV"/>
<dbReference type="GO" id="GO:0008171">
    <property type="term" value="F:O-methyltransferase activity"/>
    <property type="evidence" value="ECO:0007669"/>
    <property type="project" value="InterPro"/>
</dbReference>
<dbReference type="Gene3D" id="3.40.50.150">
    <property type="entry name" value="Vaccinia Virus protein VP39"/>
    <property type="match status" value="1"/>
</dbReference>
<proteinExistence type="predicted"/>
<dbReference type="AlphaFoldDB" id="I4EWI0"/>
<dbReference type="HOGENOM" id="CLU_067676_4_1_11"/>
<reference evidence="4 5" key="1">
    <citation type="journal article" date="2012" name="J. Bacteriol.">
        <title>Genome Sequence of Radiation-Resistant Modestobacter marinus Strain BC501, a Representative Actinobacterium That Thrives on Calcareous Stone Surfaces.</title>
        <authorList>
            <person name="Normand P."/>
            <person name="Gury J."/>
            <person name="Pujic P."/>
            <person name="Chouaia B."/>
            <person name="Crotti E."/>
            <person name="Brusetti L."/>
            <person name="Daffonchio D."/>
            <person name="Vacherie B."/>
            <person name="Barbe V."/>
            <person name="Medigue C."/>
            <person name="Calteau A."/>
            <person name="Ghodhbane-Gtari F."/>
            <person name="Essoussi I."/>
            <person name="Nouioui I."/>
            <person name="Abbassi-Ghozzi I."/>
            <person name="Gtari M."/>
        </authorList>
    </citation>
    <scope>NUCLEOTIDE SEQUENCE [LARGE SCALE GENOMIC DNA]</scope>
    <source>
        <strain evidence="5">BC 501</strain>
    </source>
</reference>
<evidence type="ECO:0000256" key="2">
    <source>
        <dbReference type="ARBA" id="ARBA00022679"/>
    </source>
</evidence>
<protein>
    <submittedName>
        <fullName evidence="4">O-methyltransferase</fullName>
    </submittedName>
</protein>
<dbReference type="OrthoDB" id="9799672at2"/>
<dbReference type="KEGG" id="mmar:MODMU_2311"/>
<dbReference type="Proteomes" id="UP000006461">
    <property type="component" value="Chromosome"/>
</dbReference>
<evidence type="ECO:0000256" key="3">
    <source>
        <dbReference type="ARBA" id="ARBA00022691"/>
    </source>
</evidence>
<gene>
    <name evidence="4" type="ordered locus">MODMU_2311</name>
</gene>
<dbReference type="PANTHER" id="PTHR43167:SF1">
    <property type="entry name" value="PUTATIVE (AFU_ORTHOLOGUE AFUA_6G01830)-RELATED"/>
    <property type="match status" value="1"/>
</dbReference>
<accession>I4EWI0</accession>
<dbReference type="PANTHER" id="PTHR43167">
    <property type="entry name" value="PUTATIVE (AFU_ORTHOLOGUE AFUA_6G01830)-RELATED"/>
    <property type="match status" value="1"/>
</dbReference>
<evidence type="ECO:0000313" key="4">
    <source>
        <dbReference type="EMBL" id="CCH87743.1"/>
    </source>
</evidence>
<evidence type="ECO:0000256" key="1">
    <source>
        <dbReference type="ARBA" id="ARBA00022603"/>
    </source>
</evidence>
<evidence type="ECO:0000313" key="5">
    <source>
        <dbReference type="Proteomes" id="UP000006461"/>
    </source>
</evidence>
<dbReference type="InterPro" id="IPR002935">
    <property type="entry name" value="SAM_O-MeTrfase"/>
</dbReference>
<sequence>MPENFDEVARALHDDGVRHDADQPDRRLRRRNLGPDAAALLSVVCRAMGARWVVEVGTSNGCSTLWLARAVHDQGGTVLSVDVDGEAQGAAAATLDRVGLRDRVQFRCADGGAVLRGLPDASQDVVLLDAERSLYPRWWPDPVRVLRVGGLLAVDNVLSHPDEVADVRDRIEADPQLESTVARTGAGLLLAVRRGPAG</sequence>
<keyword evidence="2" id="KW-0808">Transferase</keyword>
<dbReference type="eggNOG" id="COG4122">
    <property type="taxonomic scope" value="Bacteria"/>
</dbReference>
<dbReference type="Pfam" id="PF01596">
    <property type="entry name" value="Methyltransf_3"/>
    <property type="match status" value="1"/>
</dbReference>
<keyword evidence="3" id="KW-0949">S-adenosyl-L-methionine</keyword>
<dbReference type="PROSITE" id="PS51682">
    <property type="entry name" value="SAM_OMT_I"/>
    <property type="match status" value="1"/>
</dbReference>
<dbReference type="SUPFAM" id="SSF53335">
    <property type="entry name" value="S-adenosyl-L-methionine-dependent methyltransferases"/>
    <property type="match status" value="1"/>
</dbReference>
<dbReference type="CDD" id="cd02440">
    <property type="entry name" value="AdoMet_MTases"/>
    <property type="match status" value="1"/>
</dbReference>
<keyword evidence="1" id="KW-0489">Methyltransferase</keyword>
<dbReference type="PATRIC" id="fig|477641.3.peg.2200"/>
<keyword evidence="5" id="KW-1185">Reference proteome</keyword>
<organism evidence="4 5">
    <name type="scientific">Modestobacter italicus (strain DSM 44449 / CECT 9708 / BC 501)</name>
    <dbReference type="NCBI Taxonomy" id="2732864"/>
    <lineage>
        <taxon>Bacteria</taxon>
        <taxon>Bacillati</taxon>
        <taxon>Actinomycetota</taxon>
        <taxon>Actinomycetes</taxon>
        <taxon>Geodermatophilales</taxon>
        <taxon>Geodermatophilaceae</taxon>
        <taxon>Modestobacter</taxon>
    </lineage>
</organism>
<name>I4EWI0_MODI5</name>
<dbReference type="GO" id="GO:0032259">
    <property type="term" value="P:methylation"/>
    <property type="evidence" value="ECO:0007669"/>
    <property type="project" value="UniProtKB-KW"/>
</dbReference>
<dbReference type="STRING" id="477641.MODMU_2311"/>